<evidence type="ECO:0000256" key="10">
    <source>
        <dbReference type="ARBA" id="ARBA00022840"/>
    </source>
</evidence>
<feature type="compositionally biased region" description="Polar residues" evidence="15">
    <location>
        <begin position="570"/>
        <end position="585"/>
    </location>
</feature>
<keyword evidence="5" id="KW-0997">Cell inner membrane</keyword>
<feature type="modified residue" description="4-aspartylphosphate" evidence="14">
    <location>
        <position position="503"/>
    </location>
</feature>
<dbReference type="CDD" id="cd16922">
    <property type="entry name" value="HATPase_EvgS-ArcB-TorS-like"/>
    <property type="match status" value="1"/>
</dbReference>
<keyword evidence="12" id="KW-0902">Two-component regulatory system</keyword>
<dbReference type="CDD" id="cd17546">
    <property type="entry name" value="REC_hyHK_CKI1_RcsC-like"/>
    <property type="match status" value="1"/>
</dbReference>
<keyword evidence="11" id="KW-1133">Transmembrane helix</keyword>
<gene>
    <name evidence="18" type="ORF">HAV22_01295</name>
</gene>
<evidence type="ECO:0000256" key="5">
    <source>
        <dbReference type="ARBA" id="ARBA00022519"/>
    </source>
</evidence>
<dbReference type="Pfam" id="PF00512">
    <property type="entry name" value="HisKA"/>
    <property type="match status" value="1"/>
</dbReference>
<feature type="compositionally biased region" description="Polar residues" evidence="15">
    <location>
        <begin position="25"/>
        <end position="45"/>
    </location>
</feature>
<dbReference type="CDD" id="cd00082">
    <property type="entry name" value="HisKA"/>
    <property type="match status" value="1"/>
</dbReference>
<evidence type="ECO:0000256" key="7">
    <source>
        <dbReference type="ARBA" id="ARBA00022679"/>
    </source>
</evidence>
<dbReference type="RefSeq" id="WP_166855687.1">
    <property type="nucleotide sequence ID" value="NZ_JAAQOM010000001.1"/>
</dbReference>
<evidence type="ECO:0000256" key="13">
    <source>
        <dbReference type="ARBA" id="ARBA00023136"/>
    </source>
</evidence>
<dbReference type="Gene3D" id="3.30.565.10">
    <property type="entry name" value="Histidine kinase-like ATPase, C-terminal domain"/>
    <property type="match status" value="1"/>
</dbReference>
<dbReference type="Gene3D" id="1.20.120.160">
    <property type="entry name" value="HPT domain"/>
    <property type="match status" value="1"/>
</dbReference>
<feature type="domain" description="Histidine kinase" evidence="16">
    <location>
        <begin position="202"/>
        <end position="422"/>
    </location>
</feature>
<dbReference type="InterPro" id="IPR001789">
    <property type="entry name" value="Sig_transdc_resp-reg_receiver"/>
</dbReference>
<dbReference type="InterPro" id="IPR000014">
    <property type="entry name" value="PAS"/>
</dbReference>
<evidence type="ECO:0000256" key="3">
    <source>
        <dbReference type="ARBA" id="ARBA00012438"/>
    </source>
</evidence>
<comment type="caution">
    <text evidence="18">The sequence shown here is derived from an EMBL/GenBank/DDBJ whole genome shotgun (WGS) entry which is preliminary data.</text>
</comment>
<dbReference type="SUPFAM" id="SSF47226">
    <property type="entry name" value="Histidine-containing phosphotransfer domain, HPT domain"/>
    <property type="match status" value="1"/>
</dbReference>
<dbReference type="InterPro" id="IPR035965">
    <property type="entry name" value="PAS-like_dom_sf"/>
</dbReference>
<evidence type="ECO:0000256" key="2">
    <source>
        <dbReference type="ARBA" id="ARBA00004429"/>
    </source>
</evidence>
<dbReference type="SUPFAM" id="SSF55874">
    <property type="entry name" value="ATPase domain of HSP90 chaperone/DNA topoisomerase II/histidine kinase"/>
    <property type="match status" value="1"/>
</dbReference>
<accession>A0ABX0P6P1</accession>
<evidence type="ECO:0000256" key="11">
    <source>
        <dbReference type="ARBA" id="ARBA00022989"/>
    </source>
</evidence>
<feature type="domain" description="Response regulatory" evidence="17">
    <location>
        <begin position="454"/>
        <end position="570"/>
    </location>
</feature>
<dbReference type="Gene3D" id="3.30.450.20">
    <property type="entry name" value="PAS domain"/>
    <property type="match status" value="1"/>
</dbReference>
<keyword evidence="13" id="KW-0472">Membrane</keyword>
<dbReference type="PRINTS" id="PR00344">
    <property type="entry name" value="BCTRLSENSOR"/>
</dbReference>
<dbReference type="PANTHER" id="PTHR43047">
    <property type="entry name" value="TWO-COMPONENT HISTIDINE PROTEIN KINASE"/>
    <property type="match status" value="1"/>
</dbReference>
<evidence type="ECO:0000259" key="16">
    <source>
        <dbReference type="PROSITE" id="PS50109"/>
    </source>
</evidence>
<dbReference type="EC" id="2.7.13.3" evidence="3"/>
<dbReference type="Pfam" id="PF01627">
    <property type="entry name" value="Hpt"/>
    <property type="match status" value="1"/>
</dbReference>
<dbReference type="SMART" id="SM00388">
    <property type="entry name" value="HisKA"/>
    <property type="match status" value="1"/>
</dbReference>
<dbReference type="SUPFAM" id="SSF47384">
    <property type="entry name" value="Homodimeric domain of signal transducing histidine kinase"/>
    <property type="match status" value="1"/>
</dbReference>
<feature type="compositionally biased region" description="Polar residues" evidence="15">
    <location>
        <begin position="1"/>
        <end position="10"/>
    </location>
</feature>
<dbReference type="CDD" id="cd00130">
    <property type="entry name" value="PAS"/>
    <property type="match status" value="1"/>
</dbReference>
<dbReference type="Gene3D" id="1.10.287.130">
    <property type="match status" value="1"/>
</dbReference>
<dbReference type="InterPro" id="IPR004358">
    <property type="entry name" value="Sig_transdc_His_kin-like_C"/>
</dbReference>
<evidence type="ECO:0000256" key="1">
    <source>
        <dbReference type="ARBA" id="ARBA00000085"/>
    </source>
</evidence>
<keyword evidence="7" id="KW-0808">Transferase</keyword>
<comment type="subcellular location">
    <subcellularLocation>
        <location evidence="2">Cell inner membrane</location>
        <topology evidence="2">Multi-pass membrane protein</topology>
    </subcellularLocation>
</comment>
<dbReference type="InterPro" id="IPR036641">
    <property type="entry name" value="HPT_dom_sf"/>
</dbReference>
<keyword evidence="4" id="KW-1003">Cell membrane</keyword>
<dbReference type="SMART" id="SM00387">
    <property type="entry name" value="HATPase_c"/>
    <property type="match status" value="1"/>
</dbReference>
<dbReference type="InterPro" id="IPR003594">
    <property type="entry name" value="HATPase_dom"/>
</dbReference>
<dbReference type="Gene3D" id="3.40.50.2300">
    <property type="match status" value="1"/>
</dbReference>
<evidence type="ECO:0000256" key="15">
    <source>
        <dbReference type="SAM" id="MobiDB-lite"/>
    </source>
</evidence>
<dbReference type="Pfam" id="PF02518">
    <property type="entry name" value="HATPase_c"/>
    <property type="match status" value="1"/>
</dbReference>
<evidence type="ECO:0000259" key="17">
    <source>
        <dbReference type="PROSITE" id="PS50110"/>
    </source>
</evidence>
<dbReference type="InterPro" id="IPR011006">
    <property type="entry name" value="CheY-like_superfamily"/>
</dbReference>
<dbReference type="SUPFAM" id="SSF52172">
    <property type="entry name" value="CheY-like"/>
    <property type="match status" value="1"/>
</dbReference>
<evidence type="ECO:0000256" key="6">
    <source>
        <dbReference type="ARBA" id="ARBA00022553"/>
    </source>
</evidence>
<proteinExistence type="predicted"/>
<dbReference type="InterPro" id="IPR003661">
    <property type="entry name" value="HisK_dim/P_dom"/>
</dbReference>
<keyword evidence="6 14" id="KW-0597">Phosphoprotein</keyword>
<dbReference type="PROSITE" id="PS50110">
    <property type="entry name" value="RESPONSE_REGULATORY"/>
    <property type="match status" value="1"/>
</dbReference>
<dbReference type="InterPro" id="IPR005467">
    <property type="entry name" value="His_kinase_dom"/>
</dbReference>
<reference evidence="18 19" key="1">
    <citation type="submission" date="2020-03" db="EMBL/GenBank/DDBJ databases">
        <title>Genome sequence of strain Massilia sp. TW-1.</title>
        <authorList>
            <person name="Chaudhary D.K."/>
        </authorList>
    </citation>
    <scope>NUCLEOTIDE SEQUENCE [LARGE SCALE GENOMIC DNA]</scope>
    <source>
        <strain evidence="18 19">TW-1</strain>
    </source>
</reference>
<dbReference type="InterPro" id="IPR036097">
    <property type="entry name" value="HisK_dim/P_sf"/>
</dbReference>
<keyword evidence="10" id="KW-0547">Nucleotide-binding</keyword>
<keyword evidence="8" id="KW-0812">Transmembrane</keyword>
<evidence type="ECO:0000256" key="4">
    <source>
        <dbReference type="ARBA" id="ARBA00022475"/>
    </source>
</evidence>
<dbReference type="EMBL" id="JAAQOM010000001">
    <property type="protein sequence ID" value="NIA52288.1"/>
    <property type="molecule type" value="Genomic_DNA"/>
</dbReference>
<evidence type="ECO:0000256" key="8">
    <source>
        <dbReference type="ARBA" id="ARBA00022692"/>
    </source>
</evidence>
<dbReference type="Proteomes" id="UP000716322">
    <property type="component" value="Unassembled WGS sequence"/>
</dbReference>
<dbReference type="InterPro" id="IPR036890">
    <property type="entry name" value="HATPase_C_sf"/>
</dbReference>
<dbReference type="NCBIfam" id="TIGR00229">
    <property type="entry name" value="sensory_box"/>
    <property type="match status" value="1"/>
</dbReference>
<evidence type="ECO:0000256" key="9">
    <source>
        <dbReference type="ARBA" id="ARBA00022777"/>
    </source>
</evidence>
<dbReference type="InterPro" id="IPR008207">
    <property type="entry name" value="Sig_transdc_His_kin_Hpt_dom"/>
</dbReference>
<protein>
    <recommendedName>
        <fullName evidence="3">histidine kinase</fullName>
        <ecNumber evidence="3">2.7.13.3</ecNumber>
    </recommendedName>
</protein>
<organism evidence="18 19">
    <name type="scientific">Telluria antibiotica</name>
    <dbReference type="NCBI Taxonomy" id="2717319"/>
    <lineage>
        <taxon>Bacteria</taxon>
        <taxon>Pseudomonadati</taxon>
        <taxon>Pseudomonadota</taxon>
        <taxon>Betaproteobacteria</taxon>
        <taxon>Burkholderiales</taxon>
        <taxon>Oxalobacteraceae</taxon>
        <taxon>Telluria group</taxon>
        <taxon>Telluria</taxon>
    </lineage>
</organism>
<evidence type="ECO:0000256" key="14">
    <source>
        <dbReference type="PROSITE-ProRule" id="PRU00169"/>
    </source>
</evidence>
<keyword evidence="10" id="KW-0067">ATP-binding</keyword>
<dbReference type="SMART" id="SM00448">
    <property type="entry name" value="REC"/>
    <property type="match status" value="1"/>
</dbReference>
<feature type="region of interest" description="Disordered" evidence="15">
    <location>
        <begin position="570"/>
        <end position="590"/>
    </location>
</feature>
<name>A0ABX0P6P1_9BURK</name>
<feature type="region of interest" description="Disordered" evidence="15">
    <location>
        <begin position="1"/>
        <end position="50"/>
    </location>
</feature>
<evidence type="ECO:0000313" key="19">
    <source>
        <dbReference type="Proteomes" id="UP000716322"/>
    </source>
</evidence>
<keyword evidence="19" id="KW-1185">Reference proteome</keyword>
<comment type="catalytic activity">
    <reaction evidence="1">
        <text>ATP + protein L-histidine = ADP + protein N-phospho-L-histidine.</text>
        <dbReference type="EC" id="2.7.13.3"/>
    </reaction>
</comment>
<keyword evidence="9" id="KW-0418">Kinase</keyword>
<evidence type="ECO:0000313" key="18">
    <source>
        <dbReference type="EMBL" id="NIA52288.1"/>
    </source>
</evidence>
<dbReference type="SUPFAM" id="SSF55785">
    <property type="entry name" value="PYP-like sensor domain (PAS domain)"/>
    <property type="match status" value="1"/>
</dbReference>
<sequence length="692" mass="76122">MPSNQSNGTPVTERRCHTRLVGTQPPASNFAATAPCTSRPASQQTERVRDTPCRANGALVVHDEAGQIVFVNKQGAELLDSTAEALVQMNVRELAAQGHGWLSPRDLPSMSRNQPISMDTAVLQRFDQKFLVEVQRERIKIDGRNFYLHTVRDISQQLQTKEALQRLNTHLEEQVAIRTARLREEKVLAEGKSKAKTDFLARMSHEIRTPMGLTISLTDLALAHATDPRQRDYLSKIRMASTHLLSVVDDILDLSKIEANKFCLRPADFDFRLFFEGLKCLSQSAADKGLTLSFHSDPQLHRTIRADSGRLKQVLLNYISNAIKFTTAGRIEVRASLRSAPDGAPEILFEVADTGIGLTPSQIQQLFQPFYQAGNPEINHDGSTGLGLSICKQLVKLMGGKIGVNSTAGVGSTFWVQIPIKWGKAIGGHGTARANGDQARKQLQCQVSERDLTRVLVADDNKVNQQIVLEMLAPCGIETVVADDGRAALEVLARQRIDCILMDLQMPEMDGYAAIQAIRRNPATAPPYVIALTADVLVDNAQRCSDSGFDAILTKPFSPRALYQHISEALSRSQPVPEQPDQTGGLSRWTGGDSEAALRLRELFLLVALDCSAQIRKACAARRSMEIARQTHKLLPSARMVDAVEVARLCTELDGQLADPDWHHIARISAALDEVLDQMMSAQSAALPPRKP</sequence>
<dbReference type="Pfam" id="PF00072">
    <property type="entry name" value="Response_reg"/>
    <property type="match status" value="1"/>
</dbReference>
<evidence type="ECO:0000256" key="12">
    <source>
        <dbReference type="ARBA" id="ARBA00023012"/>
    </source>
</evidence>
<dbReference type="PROSITE" id="PS50109">
    <property type="entry name" value="HIS_KIN"/>
    <property type="match status" value="1"/>
</dbReference>